<dbReference type="PROSITE" id="PS50206">
    <property type="entry name" value="RHODANESE_3"/>
    <property type="match status" value="2"/>
</dbReference>
<reference evidence="5 6" key="1">
    <citation type="submission" date="2016-07" db="EMBL/GenBank/DDBJ databases">
        <title>Pervasive Adenine N6-methylation of Active Genes in Fungi.</title>
        <authorList>
            <consortium name="DOE Joint Genome Institute"/>
            <person name="Mondo S.J."/>
            <person name="Dannebaum R.O."/>
            <person name="Kuo R.C."/>
            <person name="Labutti K."/>
            <person name="Haridas S."/>
            <person name="Kuo A."/>
            <person name="Salamov A."/>
            <person name="Ahrendt S.R."/>
            <person name="Lipzen A."/>
            <person name="Sullivan W."/>
            <person name="Andreopoulos W.B."/>
            <person name="Clum A."/>
            <person name="Lindquist E."/>
            <person name="Daum C."/>
            <person name="Ramamoorthy G.K."/>
            <person name="Gryganskyi A."/>
            <person name="Culley D."/>
            <person name="Magnuson J.K."/>
            <person name="James T.Y."/>
            <person name="O'Malley M.A."/>
            <person name="Stajich J.E."/>
            <person name="Spatafora J.W."/>
            <person name="Visel A."/>
            <person name="Grigoriev I.V."/>
        </authorList>
    </citation>
    <scope>NUCLEOTIDE SEQUENCE [LARGE SCALE GENOMIC DNA]</scope>
    <source>
        <strain evidence="5 6">PL171</strain>
    </source>
</reference>
<keyword evidence="6" id="KW-1185">Reference proteome</keyword>
<keyword evidence="2" id="KW-0677">Repeat</keyword>
<dbReference type="STRING" id="765915.A0A1Y2HG06"/>
<dbReference type="InterPro" id="IPR001763">
    <property type="entry name" value="Rhodanese-like_dom"/>
</dbReference>
<dbReference type="OrthoDB" id="270167at2759"/>
<feature type="domain" description="Rhodanese" evidence="4">
    <location>
        <begin position="194"/>
        <end position="315"/>
    </location>
</feature>
<dbReference type="Proteomes" id="UP000193411">
    <property type="component" value="Unassembled WGS sequence"/>
</dbReference>
<dbReference type="GO" id="GO:0004792">
    <property type="term" value="F:thiosulfate-cyanide sulfurtransferase activity"/>
    <property type="evidence" value="ECO:0007669"/>
    <property type="project" value="InterPro"/>
</dbReference>
<dbReference type="CDD" id="cd01448">
    <property type="entry name" value="TST_Repeat_1"/>
    <property type="match status" value="1"/>
</dbReference>
<evidence type="ECO:0000259" key="4">
    <source>
        <dbReference type="PROSITE" id="PS50206"/>
    </source>
</evidence>
<dbReference type="GO" id="GO:0005739">
    <property type="term" value="C:mitochondrion"/>
    <property type="evidence" value="ECO:0007669"/>
    <property type="project" value="TreeGrafter"/>
</dbReference>
<dbReference type="InterPro" id="IPR045078">
    <property type="entry name" value="TST/MPST-like"/>
</dbReference>
<dbReference type="EMBL" id="MCFL01000035">
    <property type="protein sequence ID" value="ORZ33517.1"/>
    <property type="molecule type" value="Genomic_DNA"/>
</dbReference>
<dbReference type="PANTHER" id="PTHR11364">
    <property type="entry name" value="THIOSULFATE SULFERTANSFERASE"/>
    <property type="match status" value="1"/>
</dbReference>
<evidence type="ECO:0000313" key="5">
    <source>
        <dbReference type="EMBL" id="ORZ33517.1"/>
    </source>
</evidence>
<accession>A0A1Y2HG06</accession>
<evidence type="ECO:0000256" key="1">
    <source>
        <dbReference type="ARBA" id="ARBA00022679"/>
    </source>
</evidence>
<keyword evidence="1 3" id="KW-0808">Transferase</keyword>
<evidence type="ECO:0000313" key="6">
    <source>
        <dbReference type="Proteomes" id="UP000193411"/>
    </source>
</evidence>
<sequence length="317" mass="34126">MSFLGRLPMLLNPTTLHSFLRTTPPTKLTVLDTTWHLPTAGRPPALSEYLAGPRIPTARFFDLDVHCDHATTLPHMLPSAGDFAATCRHLGIYKDSLVVLYDNSHPVGVRASCRVWWTLRAFGFPKEQIAVLNGGLAGWIKEGLDVESTRLTEADVQAHATQSADPNVFGTRFFEPELQTDLIRTMDQVAQRIAQGAATIVDARPPGRFAGRDPEPRPGIESGHMPGAFNVPSSSVLDADGKFKSTGELRALFAPALKDLCADESAKKDLIASCGSGVTAAVLAFALEYAGLAKDVSVYDGSWSEWAAKGGEIVKDA</sequence>
<dbReference type="InterPro" id="IPR036873">
    <property type="entry name" value="Rhodanese-like_dom_sf"/>
</dbReference>
<organism evidence="5 6">
    <name type="scientific">Catenaria anguillulae PL171</name>
    <dbReference type="NCBI Taxonomy" id="765915"/>
    <lineage>
        <taxon>Eukaryota</taxon>
        <taxon>Fungi</taxon>
        <taxon>Fungi incertae sedis</taxon>
        <taxon>Blastocladiomycota</taxon>
        <taxon>Blastocladiomycetes</taxon>
        <taxon>Blastocladiales</taxon>
        <taxon>Catenariaceae</taxon>
        <taxon>Catenaria</taxon>
    </lineage>
</organism>
<dbReference type="CDD" id="cd01449">
    <property type="entry name" value="TST_Repeat_2"/>
    <property type="match status" value="1"/>
</dbReference>
<name>A0A1Y2HG06_9FUNG</name>
<dbReference type="SUPFAM" id="SSF52821">
    <property type="entry name" value="Rhodanese/Cell cycle control phosphatase"/>
    <property type="match status" value="2"/>
</dbReference>
<dbReference type="AlphaFoldDB" id="A0A1Y2HG06"/>
<feature type="domain" description="Rhodanese" evidence="4">
    <location>
        <begin position="24"/>
        <end position="148"/>
    </location>
</feature>
<dbReference type="FunFam" id="3.40.250.10:FF:000001">
    <property type="entry name" value="Sulfurtransferase"/>
    <property type="match status" value="1"/>
</dbReference>
<evidence type="ECO:0000256" key="3">
    <source>
        <dbReference type="RuleBase" id="RU000507"/>
    </source>
</evidence>
<dbReference type="Pfam" id="PF00581">
    <property type="entry name" value="Rhodanese"/>
    <property type="match status" value="1"/>
</dbReference>
<dbReference type="Gene3D" id="3.40.250.10">
    <property type="entry name" value="Rhodanese-like domain"/>
    <property type="match status" value="2"/>
</dbReference>
<comment type="caution">
    <text evidence="5">The sequence shown here is derived from an EMBL/GenBank/DDBJ whole genome shotgun (WGS) entry which is preliminary data.</text>
</comment>
<evidence type="ECO:0000256" key="2">
    <source>
        <dbReference type="ARBA" id="ARBA00022737"/>
    </source>
</evidence>
<protein>
    <recommendedName>
        <fullName evidence="3">Sulfurtransferase</fullName>
    </recommendedName>
</protein>
<dbReference type="PROSITE" id="PS00683">
    <property type="entry name" value="RHODANESE_2"/>
    <property type="match status" value="1"/>
</dbReference>
<gene>
    <name evidence="5" type="ORF">BCR44DRAFT_87611</name>
</gene>
<dbReference type="SMART" id="SM00450">
    <property type="entry name" value="RHOD"/>
    <property type="match status" value="2"/>
</dbReference>
<dbReference type="InterPro" id="IPR001307">
    <property type="entry name" value="Thiosulphate_STrfase_CS"/>
</dbReference>
<dbReference type="PANTHER" id="PTHR11364:SF27">
    <property type="entry name" value="SULFURTRANSFERASE"/>
    <property type="match status" value="1"/>
</dbReference>
<proteinExistence type="predicted"/>